<dbReference type="EMBL" id="PJZF01000026">
    <property type="protein sequence ID" value="PLR31300.1"/>
    <property type="molecule type" value="Genomic_DNA"/>
</dbReference>
<accession>A0A2N5DW15</accession>
<dbReference type="Proteomes" id="UP000234240">
    <property type="component" value="Unassembled WGS sequence"/>
</dbReference>
<sequence>MWYLYQVTDKKSLTNERAIWCIQAVSRLTFTFMTTRHTAFSVGWLIVCDKHDAVVKIHLR</sequence>
<gene>
    <name evidence="1" type="ORF">CYR55_21055</name>
</gene>
<protein>
    <submittedName>
        <fullName evidence="1">Uncharacterized protein</fullName>
    </submittedName>
</protein>
<organism evidence="1 2">
    <name type="scientific">Chimaeribacter californicus</name>
    <dbReference type="NCBI Taxonomy" id="2060067"/>
    <lineage>
        <taxon>Bacteria</taxon>
        <taxon>Pseudomonadati</taxon>
        <taxon>Pseudomonadota</taxon>
        <taxon>Gammaproteobacteria</taxon>
        <taxon>Enterobacterales</taxon>
        <taxon>Yersiniaceae</taxon>
        <taxon>Chimaeribacter</taxon>
    </lineage>
</organism>
<evidence type="ECO:0000313" key="2">
    <source>
        <dbReference type="Proteomes" id="UP000234240"/>
    </source>
</evidence>
<comment type="caution">
    <text evidence="1">The sequence shown here is derived from an EMBL/GenBank/DDBJ whole genome shotgun (WGS) entry which is preliminary data.</text>
</comment>
<evidence type="ECO:0000313" key="1">
    <source>
        <dbReference type="EMBL" id="PLR31300.1"/>
    </source>
</evidence>
<keyword evidence="2" id="KW-1185">Reference proteome</keyword>
<name>A0A2N5DW15_9GAMM</name>
<reference evidence="1 2" key="1">
    <citation type="submission" date="2017-12" db="EMBL/GenBank/DDBJ databases">
        <title>Characterization of six clinical isolates of Enterochimera gen. nov., a novel genus of the Yersiniaciae family and the three species Enterochimera arupensis sp. nov., Enterochimera coloradensis sp. nov, and Enterochimera californica sp. nov.</title>
        <authorList>
            <person name="Rossi A."/>
            <person name="Fisher M."/>
        </authorList>
    </citation>
    <scope>NUCLEOTIDE SEQUENCE [LARGE SCALE GENOMIC DNA]</scope>
    <source>
        <strain evidence="2">2015-Iso6</strain>
    </source>
</reference>
<proteinExistence type="predicted"/>
<dbReference type="AlphaFoldDB" id="A0A2N5DW15"/>